<evidence type="ECO:0000313" key="3">
    <source>
        <dbReference type="Proteomes" id="UP001190700"/>
    </source>
</evidence>
<keyword evidence="3" id="KW-1185">Reference proteome</keyword>
<evidence type="ECO:0000313" key="2">
    <source>
        <dbReference type="EMBL" id="KAK3271623.1"/>
    </source>
</evidence>
<dbReference type="Proteomes" id="UP001190700">
    <property type="component" value="Unassembled WGS sequence"/>
</dbReference>
<proteinExistence type="predicted"/>
<protein>
    <submittedName>
        <fullName evidence="2">Uncharacterized protein</fullName>
    </submittedName>
</protein>
<reference evidence="2 3" key="1">
    <citation type="journal article" date="2015" name="Genome Biol. Evol.">
        <title>Comparative Genomics of a Bacterivorous Green Alga Reveals Evolutionary Causalities and Consequences of Phago-Mixotrophic Mode of Nutrition.</title>
        <authorList>
            <person name="Burns J.A."/>
            <person name="Paasch A."/>
            <person name="Narechania A."/>
            <person name="Kim E."/>
        </authorList>
    </citation>
    <scope>NUCLEOTIDE SEQUENCE [LARGE SCALE GENOMIC DNA]</scope>
    <source>
        <strain evidence="2 3">PLY_AMNH</strain>
    </source>
</reference>
<evidence type="ECO:0000256" key="1">
    <source>
        <dbReference type="SAM" id="MobiDB-lite"/>
    </source>
</evidence>
<organism evidence="2 3">
    <name type="scientific">Cymbomonas tetramitiformis</name>
    <dbReference type="NCBI Taxonomy" id="36881"/>
    <lineage>
        <taxon>Eukaryota</taxon>
        <taxon>Viridiplantae</taxon>
        <taxon>Chlorophyta</taxon>
        <taxon>Pyramimonadophyceae</taxon>
        <taxon>Pyramimonadales</taxon>
        <taxon>Pyramimonadaceae</taxon>
        <taxon>Cymbomonas</taxon>
    </lineage>
</organism>
<comment type="caution">
    <text evidence="2">The sequence shown here is derived from an EMBL/GenBank/DDBJ whole genome shotgun (WGS) entry which is preliminary data.</text>
</comment>
<dbReference type="EMBL" id="LGRX02009534">
    <property type="protein sequence ID" value="KAK3271623.1"/>
    <property type="molecule type" value="Genomic_DNA"/>
</dbReference>
<feature type="compositionally biased region" description="Low complexity" evidence="1">
    <location>
        <begin position="57"/>
        <end position="74"/>
    </location>
</feature>
<gene>
    <name evidence="2" type="ORF">CYMTET_20047</name>
</gene>
<feature type="region of interest" description="Disordered" evidence="1">
    <location>
        <begin position="33"/>
        <end position="88"/>
    </location>
</feature>
<accession>A0AAE0L4C6</accession>
<name>A0AAE0L4C6_9CHLO</name>
<dbReference type="AlphaFoldDB" id="A0AAE0L4C6"/>
<sequence length="105" mass="10115">MGGVQGGQRRAGCDAECNMVTGGQMAGWHMVTPLPGGMSAKPSGGRCQEAGGGKPVSGAAADGRSVAASGRASGCAGGQAGQMGRVQSVSGRQLPGWAEVKAVTG</sequence>